<keyword evidence="3" id="KW-1185">Reference proteome</keyword>
<accession>A0A7W3LU09</accession>
<dbReference type="RefSeq" id="WP_182846289.1">
    <property type="nucleotide sequence ID" value="NZ_BAAALP010000001.1"/>
</dbReference>
<dbReference type="Proteomes" id="UP000572680">
    <property type="component" value="Unassembled WGS sequence"/>
</dbReference>
<dbReference type="EMBL" id="JACJIA010000008">
    <property type="protein sequence ID" value="MBA8954182.1"/>
    <property type="molecule type" value="Genomic_DNA"/>
</dbReference>
<reference evidence="2 3" key="1">
    <citation type="submission" date="2020-08" db="EMBL/GenBank/DDBJ databases">
        <title>Genomic Encyclopedia of Type Strains, Phase IV (KMG-IV): sequencing the most valuable type-strain genomes for metagenomic binning, comparative biology and taxonomic classification.</title>
        <authorList>
            <person name="Goeker M."/>
        </authorList>
    </citation>
    <scope>NUCLEOTIDE SEQUENCE [LARGE SCALE GENOMIC DNA]</scope>
    <source>
        <strain evidence="2 3">DSM 44197</strain>
    </source>
</reference>
<feature type="signal peptide" evidence="1">
    <location>
        <begin position="1"/>
        <end position="26"/>
    </location>
</feature>
<organism evidence="2 3">
    <name type="scientific">Actinomadura namibiensis</name>
    <dbReference type="NCBI Taxonomy" id="182080"/>
    <lineage>
        <taxon>Bacteria</taxon>
        <taxon>Bacillati</taxon>
        <taxon>Actinomycetota</taxon>
        <taxon>Actinomycetes</taxon>
        <taxon>Streptosporangiales</taxon>
        <taxon>Thermomonosporaceae</taxon>
        <taxon>Actinomadura</taxon>
    </lineage>
</organism>
<gene>
    <name evidence="2" type="ORF">HNR61_005836</name>
</gene>
<comment type="caution">
    <text evidence="2">The sequence shown here is derived from an EMBL/GenBank/DDBJ whole genome shotgun (WGS) entry which is preliminary data.</text>
</comment>
<name>A0A7W3LU09_ACTNM</name>
<feature type="chain" id="PRO_5030876860" evidence="1">
    <location>
        <begin position="27"/>
        <end position="362"/>
    </location>
</feature>
<evidence type="ECO:0000313" key="3">
    <source>
        <dbReference type="Proteomes" id="UP000572680"/>
    </source>
</evidence>
<dbReference type="AlphaFoldDB" id="A0A7W3LU09"/>
<sequence length="362" mass="39151">MRTTVLTLATAGAVTAALLTAPAARAATSPAWRASMQHESLRHGSRLLTVGKTTWAFGGRGYRDGRATAFRREGPTWRQVALPSQARGEVVAADAGSASDVWAATLGTKNGQPVAMRFDGRRWKTVQTLGNTIVTAVTVVGPRNVWVFGTDGPTDRRPVAWHGTPRGWKKTTMPFVVWSADLRSGRDLWAVGWRSGGGPVAGRFDGKRWRSVPDPRGSLPAALRDPAKAQLVYGRLFAARGTLWLAVNASIWSAQRTDAYLLRFDGKRWRSERLPKRVAWHENGSFVPDGKGGLWMFASTGDYRSFLFRRTASGSWSSSPVKGTGLQYVELADLAPAPGGGLLGSAGWETRTTATGGVLSYR</sequence>
<evidence type="ECO:0000313" key="2">
    <source>
        <dbReference type="EMBL" id="MBA8954182.1"/>
    </source>
</evidence>
<keyword evidence="1" id="KW-0732">Signal</keyword>
<evidence type="ECO:0000256" key="1">
    <source>
        <dbReference type="SAM" id="SignalP"/>
    </source>
</evidence>
<protein>
    <submittedName>
        <fullName evidence="2">Uncharacterized protein</fullName>
    </submittedName>
</protein>
<proteinExistence type="predicted"/>